<dbReference type="GO" id="GO:0005680">
    <property type="term" value="C:anaphase-promoting complex"/>
    <property type="evidence" value="ECO:0007669"/>
    <property type="project" value="InterPro"/>
</dbReference>
<keyword evidence="3" id="KW-0498">Mitosis</keyword>
<keyword evidence="4" id="KW-0131">Cell cycle</keyword>
<evidence type="ECO:0000256" key="3">
    <source>
        <dbReference type="ARBA" id="ARBA00022776"/>
    </source>
</evidence>
<organism evidence="6 7">
    <name type="scientific">Aphanomyces astaci</name>
    <name type="common">Crayfish plague agent</name>
    <dbReference type="NCBI Taxonomy" id="112090"/>
    <lineage>
        <taxon>Eukaryota</taxon>
        <taxon>Sar</taxon>
        <taxon>Stramenopiles</taxon>
        <taxon>Oomycota</taxon>
        <taxon>Saprolegniomycetes</taxon>
        <taxon>Saprolegniales</taxon>
        <taxon>Verrucalvaceae</taxon>
        <taxon>Aphanomyces</taxon>
    </lineage>
</organism>
<evidence type="ECO:0000256" key="5">
    <source>
        <dbReference type="SAM" id="MobiDB-lite"/>
    </source>
</evidence>
<evidence type="ECO:0000313" key="6">
    <source>
        <dbReference type="EMBL" id="RHY83718.1"/>
    </source>
</evidence>
<sequence length="1584" mass="174520">MMGNVVEWSIANGYVIDRTFEFPQPVLDIALVEFNDDDGSSVCILARPDRLTVVTPSGSTIDVPLPFQATSIFAIQKGLLLERSKHPPSSANMPVLFSLMHPLDEIKPVVVQGDPSQPLDHCAFVSDPVETLVFVHAAAPSFLAFFHPDRRTFRVKSIAHVVSPRDAKSTSIVPEIALRQIWESPCIATSTPHKLACKLFVTSNVDLSPILCIFNPSGGELVMQPMSMIVSTPSSTSPLPPPVTFPSPTILRCRLACPVLRKCTTTCQQRSLRSFDLVVVTLDHAWELYRHLHKICSLALPVLQPYVLPHQVVAIKDTPCVHTIEVQVAGTPDTSLRLVLPLDFTSALLERAFECLDAVVPSLVLLWRVRIRTTTPTNDWQAFTSLLLLAALPPVEKVGEPSTATPSTTSVFATAYDRLVATESFQKLAHAQPKIFGRPSPPSPSTIDDHPMDCVDLVAQIRVHLPPVFTTLHLLYEDLKLSTSSFPWLRPLGLVLHAVAHATALPAYMQHYVADLGPIPVMSTNRDSKGDKNPSNLFKLLQNASAPADVYGWVQRRMAMFHYHRLHNSRVSRFGTAALFPTSHLFPKTQHVVALYSKLYPDVDSSSSLHPVRAQDVVHYLVTIPAFEHLMDDLPDGVALPLRYARTICKHAPGNSWDAATCHVIQRPDWVGQGSRQEDGDAASKNRPAPLDDDDGFDDVMHLHAPLFPTDLRLKEVGRLLRSNKIMYLKIPLDPSLSDIDVINMQQARLLMLCKRSMALPVARGMVTLGSLTPATATTTSWIAPLPIPPMPLAARIAESNAKIHLDSSTYKELTLWPQFHNGVATALRLPPARETNVTAQWIFSHKPKPPTTDDDHDPMAAHAGFVLGLGLRGHLSQLSQSAIFQYLSMDHELTSVGLLLGLAATSVTRPKDLTLERSATRVLSLHIPSLLPPTYSHVNITPSVQTAALIGLGLVYQGTGNRNMTEIMLSEVVSAPVVMSPTSSQPSVDLSQKESYALAAGVAVGLIALGRRNDPGLADLQLEAKLVKYMVGGSHKVRPIPGNCVLRTKSKSPSREYVNVDVTAAGSALALAFMYMHSNNERVRQQLAIPNTIVSLEAIRPDLLFVRVVASNVVAWDAIRPSVEWIHGHQPPCFTSDGPVDPPTAQEGYANILAGACFSVGLKFAGTAIYLMPLTTIRMYWYGWCTLGVGSHDVVAKSTLLACISDFCEWRSKAKAVSRVTWERCLGVLTQSLALVMAGSGDLDTFRALRVVLLRQKADAMADVTYGNHMAVTSALGLLFLGGGRCAFQSTPFAIAVLVVAFFPMYPSKTSDQKYHLQALRHLYVLAIDSNRFVETIDADTGAQSPVDLVISTTGLKNHKVVRTPHLLPAYDKLSVLSSRHFPVNVNVKTVENEDDGWNANACRVQTLNERRRIYVKRKQGDLDSPQLALLRQFRRWFVHDTSSHTNHAFCKRVWQECEVQQKPHVLAVYLNAKHTEVAVLSDALAHSLNVSTLHLMHLHMEVEGHMFPYELPIEAGAFDHDEEKDQHDDLGVAQLVNEDFVLGYTNALLRYFSELHPDENVDTLAQCAHLRFLGDHMLAQLE</sequence>
<evidence type="ECO:0000256" key="1">
    <source>
        <dbReference type="ARBA" id="ARBA00010547"/>
    </source>
</evidence>
<dbReference type="InterPro" id="IPR024990">
    <property type="entry name" value="Apc1"/>
</dbReference>
<dbReference type="GO" id="GO:0051301">
    <property type="term" value="P:cell division"/>
    <property type="evidence" value="ECO:0007669"/>
    <property type="project" value="UniProtKB-KW"/>
</dbReference>
<dbReference type="Gene3D" id="1.25.10.10">
    <property type="entry name" value="Leucine-rich Repeat Variant"/>
    <property type="match status" value="1"/>
</dbReference>
<dbReference type="EMBL" id="QUTG01006711">
    <property type="protein sequence ID" value="RHY83718.1"/>
    <property type="molecule type" value="Genomic_DNA"/>
</dbReference>
<dbReference type="GO" id="GO:0007091">
    <property type="term" value="P:metaphase/anaphase transition of mitotic cell cycle"/>
    <property type="evidence" value="ECO:0007669"/>
    <property type="project" value="TreeGrafter"/>
</dbReference>
<dbReference type="Proteomes" id="UP000285712">
    <property type="component" value="Unassembled WGS sequence"/>
</dbReference>
<gene>
    <name evidence="6" type="ORF">DYB35_008953</name>
</gene>
<keyword evidence="2" id="KW-0132">Cell division</keyword>
<comment type="similarity">
    <text evidence="1">Belongs to the APC1 family.</text>
</comment>
<dbReference type="GO" id="GO:0060090">
    <property type="term" value="F:molecular adaptor activity"/>
    <property type="evidence" value="ECO:0007669"/>
    <property type="project" value="TreeGrafter"/>
</dbReference>
<dbReference type="PANTHER" id="PTHR12827:SF3">
    <property type="entry name" value="ANAPHASE-PROMOTING COMPLEX SUBUNIT 1"/>
    <property type="match status" value="1"/>
</dbReference>
<evidence type="ECO:0000256" key="4">
    <source>
        <dbReference type="ARBA" id="ARBA00023306"/>
    </source>
</evidence>
<protein>
    <submittedName>
        <fullName evidence="6">Uncharacterized protein</fullName>
    </submittedName>
</protein>
<proteinExistence type="inferred from homology"/>
<feature type="region of interest" description="Disordered" evidence="5">
    <location>
        <begin position="671"/>
        <end position="694"/>
    </location>
</feature>
<name>A0A418CPV5_APHAT</name>
<dbReference type="VEuPathDB" id="FungiDB:H257_08594"/>
<evidence type="ECO:0000313" key="7">
    <source>
        <dbReference type="Proteomes" id="UP000285712"/>
    </source>
</evidence>
<reference evidence="6 7" key="1">
    <citation type="submission" date="2018-08" db="EMBL/GenBank/DDBJ databases">
        <title>Aphanomyces genome sequencing and annotation.</title>
        <authorList>
            <person name="Minardi D."/>
            <person name="Oidtmann B."/>
            <person name="Van Der Giezen M."/>
            <person name="Studholme D.J."/>
        </authorList>
    </citation>
    <scope>NUCLEOTIDE SEQUENCE [LARGE SCALE GENOMIC DNA]</scope>
    <source>
        <strain evidence="6 7">Sv</strain>
    </source>
</reference>
<accession>A0A418CPV5</accession>
<dbReference type="GO" id="GO:0070979">
    <property type="term" value="P:protein K11-linked ubiquitination"/>
    <property type="evidence" value="ECO:0007669"/>
    <property type="project" value="TreeGrafter"/>
</dbReference>
<dbReference type="PANTHER" id="PTHR12827">
    <property type="entry name" value="MEIOTIC CHECKPOINT REGULATOR TSG24 FAMILY MEMBER"/>
    <property type="match status" value="1"/>
</dbReference>
<dbReference type="InterPro" id="IPR011989">
    <property type="entry name" value="ARM-like"/>
</dbReference>
<evidence type="ECO:0000256" key="2">
    <source>
        <dbReference type="ARBA" id="ARBA00022618"/>
    </source>
</evidence>
<dbReference type="GO" id="GO:0031145">
    <property type="term" value="P:anaphase-promoting complex-dependent catabolic process"/>
    <property type="evidence" value="ECO:0007669"/>
    <property type="project" value="TreeGrafter"/>
</dbReference>
<comment type="caution">
    <text evidence="6">The sequence shown here is derived from an EMBL/GenBank/DDBJ whole genome shotgun (WGS) entry which is preliminary data.</text>
</comment>